<feature type="non-terminal residue" evidence="1">
    <location>
        <position position="1"/>
    </location>
</feature>
<organism evidence="1 2">
    <name type="scientific">Mucuna pruriens</name>
    <name type="common">Velvet bean</name>
    <name type="synonym">Dolichos pruriens</name>
    <dbReference type="NCBI Taxonomy" id="157652"/>
    <lineage>
        <taxon>Eukaryota</taxon>
        <taxon>Viridiplantae</taxon>
        <taxon>Streptophyta</taxon>
        <taxon>Embryophyta</taxon>
        <taxon>Tracheophyta</taxon>
        <taxon>Spermatophyta</taxon>
        <taxon>Magnoliopsida</taxon>
        <taxon>eudicotyledons</taxon>
        <taxon>Gunneridae</taxon>
        <taxon>Pentapetalae</taxon>
        <taxon>rosids</taxon>
        <taxon>fabids</taxon>
        <taxon>Fabales</taxon>
        <taxon>Fabaceae</taxon>
        <taxon>Papilionoideae</taxon>
        <taxon>50 kb inversion clade</taxon>
        <taxon>NPAAA clade</taxon>
        <taxon>indigoferoid/millettioid clade</taxon>
        <taxon>Phaseoleae</taxon>
        <taxon>Mucuna</taxon>
    </lineage>
</organism>
<gene>
    <name evidence="1" type="ORF">CR513_45431</name>
</gene>
<comment type="caution">
    <text evidence="1">The sequence shown here is derived from an EMBL/GenBank/DDBJ whole genome shotgun (WGS) entry which is preliminary data.</text>
</comment>
<dbReference type="AlphaFoldDB" id="A0A371F905"/>
<reference evidence="1" key="1">
    <citation type="submission" date="2018-05" db="EMBL/GenBank/DDBJ databases">
        <title>Draft genome of Mucuna pruriens seed.</title>
        <authorList>
            <person name="Nnadi N.E."/>
            <person name="Vos R."/>
            <person name="Hasami M.H."/>
            <person name="Devisetty U.K."/>
            <person name="Aguiy J.C."/>
        </authorList>
    </citation>
    <scope>NUCLEOTIDE SEQUENCE [LARGE SCALE GENOMIC DNA]</scope>
    <source>
        <strain evidence="1">JCA_2017</strain>
    </source>
</reference>
<name>A0A371F905_MUCPR</name>
<evidence type="ECO:0000313" key="2">
    <source>
        <dbReference type="Proteomes" id="UP000257109"/>
    </source>
</evidence>
<dbReference type="EMBL" id="QJKJ01010065">
    <property type="protein sequence ID" value="RDX74777.1"/>
    <property type="molecule type" value="Genomic_DNA"/>
</dbReference>
<keyword evidence="2" id="KW-1185">Reference proteome</keyword>
<protein>
    <submittedName>
        <fullName evidence="1">Uncharacterized protein</fullName>
    </submittedName>
</protein>
<dbReference type="Proteomes" id="UP000257109">
    <property type="component" value="Unassembled WGS sequence"/>
</dbReference>
<sequence>MEMRVKQPTGMQCKSSFRDMCGQAKEKKTTLRQKVDLWKEKLAKIEYQDNNSPQTYGAVDDEFFEGLCAP</sequence>
<proteinExistence type="predicted"/>
<accession>A0A371F905</accession>
<evidence type="ECO:0000313" key="1">
    <source>
        <dbReference type="EMBL" id="RDX74777.1"/>
    </source>
</evidence>